<evidence type="ECO:0000256" key="1">
    <source>
        <dbReference type="ARBA" id="ARBA00007626"/>
    </source>
</evidence>
<evidence type="ECO:0000256" key="2">
    <source>
        <dbReference type="PROSITE-ProRule" id="PRU00708"/>
    </source>
</evidence>
<feature type="repeat" description="PPR" evidence="2">
    <location>
        <begin position="131"/>
        <end position="165"/>
    </location>
</feature>
<protein>
    <recommendedName>
        <fullName evidence="6">Pentatricopeptide repeat protein</fullName>
    </recommendedName>
</protein>
<reference evidence="5" key="2">
    <citation type="submission" date="2020-04" db="EMBL/GenBank/DDBJ databases">
        <authorList>
            <consortium name="NCBI Genome Project"/>
        </authorList>
    </citation>
    <scope>NUCLEOTIDE SEQUENCE</scope>
    <source>
        <strain evidence="5">CBS 342.82</strain>
    </source>
</reference>
<evidence type="ECO:0000256" key="3">
    <source>
        <dbReference type="SAM" id="MobiDB-lite"/>
    </source>
</evidence>
<reference evidence="5" key="3">
    <citation type="submission" date="2025-08" db="UniProtKB">
        <authorList>
            <consortium name="RefSeq"/>
        </authorList>
    </citation>
    <scope>IDENTIFICATION</scope>
    <source>
        <strain evidence="5">CBS 342.82</strain>
    </source>
</reference>
<dbReference type="GeneID" id="54361718"/>
<dbReference type="Gene3D" id="1.25.40.10">
    <property type="entry name" value="Tetratricopeptide repeat domain"/>
    <property type="match status" value="2"/>
</dbReference>
<dbReference type="InterPro" id="IPR002885">
    <property type="entry name" value="PPR_rpt"/>
</dbReference>
<feature type="compositionally biased region" description="Basic and acidic residues" evidence="3">
    <location>
        <begin position="361"/>
        <end position="371"/>
    </location>
</feature>
<dbReference type="PANTHER" id="PTHR46128:SF329">
    <property type="entry name" value="MITOCHONDRIAL GROUP I INTRON SPLICING FACTOR DMR1"/>
    <property type="match status" value="1"/>
</dbReference>
<sequence>MFECRSCTLRCLEAIIGQSLPLRRASRSSIVSSRFTPASSSRGLSIFASVRSNGKTIAIGNSDGFSSADHLVSKGGKSSSLSPKEEKALRVEIQYLQDPVKFADHVHYTLRCGKPEKALDLCRLASKEMDCIVAWNHTVDWHMQKGKVNDAFKIYNEMKKRAQFPDSYTYMMLLRGFPQHRTHHGAETKKGNVSKAVALFNSMSSPQSKVKPNIKHTNAALRVCSIAKDMDALWSIAGKLPTSGANSADHITYTILLGAIRCQDFGDEKTDTNTSPDGNVDVSTDIVKLKRDAVDEGRRIWQEIVVRWRQGEIILDHSLVCEMAHLLLLSGRMEDCDDILNLVQQTMNIPRLLPLLGSPSRKTDHVPKSADMKSPLASADDSEGWTPASSANAFLQVLSLTPDSSSSRNSQQLAWVQPDNDILNCVLEACSRMRASKGVYAYWDAFVTERGLRPDLGNFHTLLAFMRVNRNSGKAAGLLQQMHNLGLEMRNKTFRAAMAVCSRDVKNVNVVQNATKIIEVMSAALLLPDVHTLDVYLSIAVSTRNGDQIIAALDAIQPFVGVYRSRAASGDMRTEGSDYDIDEEQALQLFRAMISAIDMVDDKGLLSGERLRELLGRRSELDSIVNRALNNYHLRRERRGRESSSKARFDTSERPVNTGAAFRRVRPPPMSMGKAAWDARTARYRTKRIGMRRADAF</sequence>
<reference evidence="5" key="1">
    <citation type="submission" date="2020-01" db="EMBL/GenBank/DDBJ databases">
        <authorList>
            <consortium name="DOE Joint Genome Institute"/>
            <person name="Haridas S."/>
            <person name="Albert R."/>
            <person name="Binder M."/>
            <person name="Bloem J."/>
            <person name="Labutti K."/>
            <person name="Salamov A."/>
            <person name="Andreopoulos B."/>
            <person name="Baker S.E."/>
            <person name="Barry K."/>
            <person name="Bills G."/>
            <person name="Bluhm B.H."/>
            <person name="Cannon C."/>
            <person name="Castanera R."/>
            <person name="Culley D.E."/>
            <person name="Daum C."/>
            <person name="Ezra D."/>
            <person name="Gonzalez J.B."/>
            <person name="Henrissat B."/>
            <person name="Kuo A."/>
            <person name="Liang C."/>
            <person name="Lipzen A."/>
            <person name="Lutzoni F."/>
            <person name="Magnuson J."/>
            <person name="Mondo S."/>
            <person name="Nolan M."/>
            <person name="Ohm R."/>
            <person name="Pangilinan J."/>
            <person name="Park H.-J."/>
            <person name="Ramirez L."/>
            <person name="Alfaro M."/>
            <person name="Sun H."/>
            <person name="Tritt A."/>
            <person name="Yoshinaga Y."/>
            <person name="Zwiers L.-H."/>
            <person name="Turgeon B.G."/>
            <person name="Goodwin S.B."/>
            <person name="Spatafora J.W."/>
            <person name="Crous P.W."/>
            <person name="Grigoriev I.V."/>
        </authorList>
    </citation>
    <scope>NUCLEOTIDE SEQUENCE</scope>
    <source>
        <strain evidence="5">CBS 342.82</strain>
    </source>
</reference>
<keyword evidence="4" id="KW-1185">Reference proteome</keyword>
<dbReference type="AlphaFoldDB" id="A0A6J3MEM6"/>
<dbReference type="PROSITE" id="PS51375">
    <property type="entry name" value="PPR"/>
    <property type="match status" value="1"/>
</dbReference>
<feature type="region of interest" description="Disordered" evidence="3">
    <location>
        <begin position="360"/>
        <end position="384"/>
    </location>
</feature>
<dbReference type="Proteomes" id="UP000504637">
    <property type="component" value="Unplaced"/>
</dbReference>
<dbReference type="RefSeq" id="XP_033463100.1">
    <property type="nucleotide sequence ID" value="XM_033603918.1"/>
</dbReference>
<feature type="region of interest" description="Disordered" evidence="3">
    <location>
        <begin position="636"/>
        <end position="667"/>
    </location>
</feature>
<proteinExistence type="inferred from homology"/>
<name>A0A6J3MEM6_9PEZI</name>
<accession>A0A6J3MEM6</accession>
<comment type="similarity">
    <text evidence="1">Belongs to the PPR family. P subfamily.</text>
</comment>
<dbReference type="Pfam" id="PF13041">
    <property type="entry name" value="PPR_2"/>
    <property type="match status" value="1"/>
</dbReference>
<evidence type="ECO:0000313" key="5">
    <source>
        <dbReference type="RefSeq" id="XP_033463100.1"/>
    </source>
</evidence>
<dbReference type="OrthoDB" id="185373at2759"/>
<organism evidence="5">
    <name type="scientific">Dissoconium aciculare CBS 342.82</name>
    <dbReference type="NCBI Taxonomy" id="1314786"/>
    <lineage>
        <taxon>Eukaryota</taxon>
        <taxon>Fungi</taxon>
        <taxon>Dikarya</taxon>
        <taxon>Ascomycota</taxon>
        <taxon>Pezizomycotina</taxon>
        <taxon>Dothideomycetes</taxon>
        <taxon>Dothideomycetidae</taxon>
        <taxon>Mycosphaerellales</taxon>
        <taxon>Dissoconiaceae</taxon>
        <taxon>Dissoconium</taxon>
    </lineage>
</organism>
<dbReference type="PANTHER" id="PTHR46128">
    <property type="entry name" value="MITOCHONDRIAL GROUP I INTRON SPLICING FACTOR CCM1"/>
    <property type="match status" value="1"/>
</dbReference>
<dbReference type="InterPro" id="IPR050872">
    <property type="entry name" value="PPR_P_subfamily"/>
</dbReference>
<feature type="compositionally biased region" description="Basic and acidic residues" evidence="3">
    <location>
        <begin position="639"/>
        <end position="653"/>
    </location>
</feature>
<dbReference type="InterPro" id="IPR011990">
    <property type="entry name" value="TPR-like_helical_dom_sf"/>
</dbReference>
<evidence type="ECO:0008006" key="6">
    <source>
        <dbReference type="Google" id="ProtNLM"/>
    </source>
</evidence>
<evidence type="ECO:0000313" key="4">
    <source>
        <dbReference type="Proteomes" id="UP000504637"/>
    </source>
</evidence>
<gene>
    <name evidence="5" type="ORF">K489DRAFT_376460</name>
</gene>